<dbReference type="OrthoDB" id="2706316at2"/>
<name>A0A1I1RYV0_9BACI</name>
<dbReference type="Proteomes" id="UP000199474">
    <property type="component" value="Unassembled WGS sequence"/>
</dbReference>
<organism evidence="1 2">
    <name type="scientific">Lentibacillus persicus</name>
    <dbReference type="NCBI Taxonomy" id="640948"/>
    <lineage>
        <taxon>Bacteria</taxon>
        <taxon>Bacillati</taxon>
        <taxon>Bacillota</taxon>
        <taxon>Bacilli</taxon>
        <taxon>Bacillales</taxon>
        <taxon>Bacillaceae</taxon>
        <taxon>Lentibacillus</taxon>
    </lineage>
</organism>
<evidence type="ECO:0000313" key="1">
    <source>
        <dbReference type="EMBL" id="SFD39257.1"/>
    </source>
</evidence>
<dbReference type="EMBL" id="FOMR01000001">
    <property type="protein sequence ID" value="SFD39257.1"/>
    <property type="molecule type" value="Genomic_DNA"/>
</dbReference>
<proteinExistence type="predicted"/>
<accession>A0A1I1RYV0</accession>
<dbReference type="RefSeq" id="WP_090079964.1">
    <property type="nucleotide sequence ID" value="NZ_FOMR01000001.1"/>
</dbReference>
<dbReference type="AlphaFoldDB" id="A0A1I1RYV0"/>
<reference evidence="2" key="1">
    <citation type="submission" date="2016-10" db="EMBL/GenBank/DDBJ databases">
        <authorList>
            <person name="Varghese N."/>
            <person name="Submissions S."/>
        </authorList>
    </citation>
    <scope>NUCLEOTIDE SEQUENCE [LARGE SCALE GENOMIC DNA]</scope>
    <source>
        <strain evidence="2">DSM 22530</strain>
    </source>
</reference>
<keyword evidence="2" id="KW-1185">Reference proteome</keyword>
<sequence length="87" mass="10250">MGYILPINHYQYYDYQRRTIKEKQDPIHIEKPYKTILRTEYNNQLRNQTATGQNNNTDLKLTKPKSPAAEKMYAELTGKGQHFSTTV</sequence>
<evidence type="ECO:0000313" key="2">
    <source>
        <dbReference type="Proteomes" id="UP000199474"/>
    </source>
</evidence>
<gene>
    <name evidence="1" type="ORF">SAMN05216238_101124</name>
</gene>
<protein>
    <submittedName>
        <fullName evidence="1">Uncharacterized protein</fullName>
    </submittedName>
</protein>